<dbReference type="AlphaFoldDB" id="A0A0A2KVY2"/>
<protein>
    <submittedName>
        <fullName evidence="2">Uncharacterized protein</fullName>
    </submittedName>
</protein>
<comment type="caution">
    <text evidence="2">The sequence shown here is derived from an EMBL/GenBank/DDBJ whole genome shotgun (WGS) entry which is preliminary data.</text>
</comment>
<dbReference type="HOGENOM" id="CLU_1971291_0_0_1"/>
<dbReference type="Proteomes" id="UP000030104">
    <property type="component" value="Unassembled WGS sequence"/>
</dbReference>
<accession>A0A0A2KVY2</accession>
<dbReference type="EMBL" id="JQGA01000915">
    <property type="protein sequence ID" value="KGO71954.1"/>
    <property type="molecule type" value="Genomic_DNA"/>
</dbReference>
<evidence type="ECO:0000313" key="2">
    <source>
        <dbReference type="EMBL" id="KGO71954.1"/>
    </source>
</evidence>
<proteinExistence type="predicted"/>
<feature type="compositionally biased region" description="Basic and acidic residues" evidence="1">
    <location>
        <begin position="7"/>
        <end position="17"/>
    </location>
</feature>
<name>A0A0A2KVY2_PENIT</name>
<dbReference type="OrthoDB" id="10390634at2759"/>
<reference evidence="2 3" key="1">
    <citation type="journal article" date="2015" name="Mol. Plant Microbe Interact.">
        <title>Genome, transcriptome, and functional analyses of Penicillium expansum provide new insights into secondary metabolism and pathogenicity.</title>
        <authorList>
            <person name="Ballester A.R."/>
            <person name="Marcet-Houben M."/>
            <person name="Levin E."/>
            <person name="Sela N."/>
            <person name="Selma-Lazaro C."/>
            <person name="Carmona L."/>
            <person name="Wisniewski M."/>
            <person name="Droby S."/>
            <person name="Gonzalez-Candelas L."/>
            <person name="Gabaldon T."/>
        </authorList>
    </citation>
    <scope>NUCLEOTIDE SEQUENCE [LARGE SCALE GENOMIC DNA]</scope>
    <source>
        <strain evidence="2 3">PHI-1</strain>
    </source>
</reference>
<dbReference type="PhylomeDB" id="A0A0A2KVY2"/>
<gene>
    <name evidence="2" type="ORF">PITC_026740</name>
</gene>
<evidence type="ECO:0000313" key="3">
    <source>
        <dbReference type="Proteomes" id="UP000030104"/>
    </source>
</evidence>
<evidence type="ECO:0000256" key="1">
    <source>
        <dbReference type="SAM" id="MobiDB-lite"/>
    </source>
</evidence>
<keyword evidence="3" id="KW-1185">Reference proteome</keyword>
<feature type="region of interest" description="Disordered" evidence="1">
    <location>
        <begin position="1"/>
        <end position="24"/>
    </location>
</feature>
<organism evidence="2 3">
    <name type="scientific">Penicillium italicum</name>
    <name type="common">Blue mold</name>
    <dbReference type="NCBI Taxonomy" id="40296"/>
    <lineage>
        <taxon>Eukaryota</taxon>
        <taxon>Fungi</taxon>
        <taxon>Dikarya</taxon>
        <taxon>Ascomycota</taxon>
        <taxon>Pezizomycotina</taxon>
        <taxon>Eurotiomycetes</taxon>
        <taxon>Eurotiomycetidae</taxon>
        <taxon>Eurotiales</taxon>
        <taxon>Aspergillaceae</taxon>
        <taxon>Penicillium</taxon>
    </lineage>
</organism>
<sequence length="127" mass="14704">MACPDSNDSHLPMRLETEAFSEPSRSHNDTQEYLLVRQYDLPSYDRGIGGLSHVTALTGSRATRIKIKTFHFTHFHLFQQSFMCWRTRDSNPLMSGIVEDLDLTLRCIHFKPHNPRGAYLWHRSSLG</sequence>